<feature type="compositionally biased region" description="Acidic residues" evidence="1">
    <location>
        <begin position="70"/>
        <end position="85"/>
    </location>
</feature>
<keyword evidence="3" id="KW-1185">Reference proteome</keyword>
<protein>
    <submittedName>
        <fullName evidence="2">Plasmid maintenance toxin, putative</fullName>
    </submittedName>
</protein>
<accession>A0A9W5T9D5</accession>
<feature type="compositionally biased region" description="Basic and acidic residues" evidence="1">
    <location>
        <begin position="110"/>
        <end position="127"/>
    </location>
</feature>
<name>A0A9W5T9D5_BABOV</name>
<feature type="compositionally biased region" description="Polar residues" evidence="1">
    <location>
        <begin position="350"/>
        <end position="360"/>
    </location>
</feature>
<sequence length="376" mass="41763">MSSSLRALMRREKAARRTSDTTESSLPSKLQARAATSEDDKPVFDSQPITHVPPSDPSPKIDTPDSQAEVLEEIFEIVSDPEDLEQDKYLPPRKSQRTGNSLFTSSLSDASRDPYEDFHSSTEEHSTRSRTSQNQRYGSATTAAIDALGDGDHGPNSNRHLSVTQNQDSSANSLDPVMVPDAELANDIHVYDQLNTAFSSRIDYERERILSNVEQSGDTVDYGAVGGAGSTITSSNFGKSTFRLTADANLPEGFFDNKRADAQIRGKMTRREAGEKLSELDRSQAELLNEAQYIQDKYVESWRERLRLEHDEHEHEEVVRELSAKVAAIKGELQNGTTLDSATEIDMSREQPSPQATSLSGFEDLDDFSWRSKALI</sequence>
<dbReference type="OrthoDB" id="365558at2759"/>
<reference evidence="2" key="1">
    <citation type="submission" date="2019-12" db="EMBL/GenBank/DDBJ databases">
        <title>Genome sequence of Babesia ovis.</title>
        <authorList>
            <person name="Yamagishi J."/>
            <person name="Sevinc F."/>
            <person name="Xuan X."/>
        </authorList>
    </citation>
    <scope>NUCLEOTIDE SEQUENCE</scope>
    <source>
        <strain evidence="2">Selcuk</strain>
    </source>
</reference>
<organism evidence="2 3">
    <name type="scientific">Babesia ovis</name>
    <dbReference type="NCBI Taxonomy" id="5869"/>
    <lineage>
        <taxon>Eukaryota</taxon>
        <taxon>Sar</taxon>
        <taxon>Alveolata</taxon>
        <taxon>Apicomplexa</taxon>
        <taxon>Aconoidasida</taxon>
        <taxon>Piroplasmida</taxon>
        <taxon>Babesiidae</taxon>
        <taxon>Babesia</taxon>
    </lineage>
</organism>
<evidence type="ECO:0000313" key="2">
    <source>
        <dbReference type="EMBL" id="GFE53800.1"/>
    </source>
</evidence>
<feature type="compositionally biased region" description="Basic and acidic residues" evidence="1">
    <location>
        <begin position="9"/>
        <end position="20"/>
    </location>
</feature>
<dbReference type="Proteomes" id="UP001057455">
    <property type="component" value="Unassembled WGS sequence"/>
</dbReference>
<evidence type="ECO:0000256" key="1">
    <source>
        <dbReference type="SAM" id="MobiDB-lite"/>
    </source>
</evidence>
<dbReference type="EMBL" id="BLIY01000007">
    <property type="protein sequence ID" value="GFE53800.1"/>
    <property type="molecule type" value="Genomic_DNA"/>
</dbReference>
<comment type="caution">
    <text evidence="2">The sequence shown here is derived from an EMBL/GenBank/DDBJ whole genome shotgun (WGS) entry which is preliminary data.</text>
</comment>
<feature type="compositionally biased region" description="Polar residues" evidence="1">
    <location>
        <begin position="155"/>
        <end position="173"/>
    </location>
</feature>
<feature type="region of interest" description="Disordered" evidence="1">
    <location>
        <begin position="1"/>
        <end position="175"/>
    </location>
</feature>
<feature type="compositionally biased region" description="Polar residues" evidence="1">
    <location>
        <begin position="97"/>
        <end position="109"/>
    </location>
</feature>
<proteinExistence type="predicted"/>
<dbReference type="AlphaFoldDB" id="A0A9W5T9D5"/>
<evidence type="ECO:0000313" key="3">
    <source>
        <dbReference type="Proteomes" id="UP001057455"/>
    </source>
</evidence>
<feature type="region of interest" description="Disordered" evidence="1">
    <location>
        <begin position="333"/>
        <end position="361"/>
    </location>
</feature>
<feature type="compositionally biased region" description="Polar residues" evidence="1">
    <location>
        <begin position="133"/>
        <end position="142"/>
    </location>
</feature>
<gene>
    <name evidence="2" type="ORF">BaOVIS_012040</name>
</gene>